<protein>
    <recommendedName>
        <fullName evidence="22">Lysosomal dipeptide transporter MFSD1</fullName>
    </recommendedName>
    <alternativeName>
        <fullName evidence="23">Major facilitator superfamily domain-containing protein 1</fullName>
    </alternativeName>
</protein>
<evidence type="ECO:0000256" key="7">
    <source>
        <dbReference type="ARBA" id="ARBA00023136"/>
    </source>
</evidence>
<keyword evidence="5 26" id="KW-0812">Transmembrane</keyword>
<evidence type="ECO:0000256" key="5">
    <source>
        <dbReference type="ARBA" id="ARBA00022692"/>
    </source>
</evidence>
<evidence type="ECO:0000256" key="15">
    <source>
        <dbReference type="ARBA" id="ARBA00044898"/>
    </source>
</evidence>
<evidence type="ECO:0000256" key="21">
    <source>
        <dbReference type="ARBA" id="ARBA00044924"/>
    </source>
</evidence>
<evidence type="ECO:0000256" key="18">
    <source>
        <dbReference type="ARBA" id="ARBA00044903"/>
    </source>
</evidence>
<feature type="transmembrane region" description="Helical" evidence="26">
    <location>
        <begin position="384"/>
        <end position="404"/>
    </location>
</feature>
<evidence type="ECO:0000256" key="1">
    <source>
        <dbReference type="ARBA" id="ARBA00004155"/>
    </source>
</evidence>
<feature type="domain" description="Major facilitator superfamily (MFS) profile" evidence="27">
    <location>
        <begin position="9"/>
        <end position="411"/>
    </location>
</feature>
<evidence type="ECO:0000256" key="24">
    <source>
        <dbReference type="ARBA" id="ARBA00045709"/>
    </source>
</evidence>
<evidence type="ECO:0000256" key="20">
    <source>
        <dbReference type="ARBA" id="ARBA00044919"/>
    </source>
</evidence>
<dbReference type="PANTHER" id="PTHR23512:SF3">
    <property type="entry name" value="MAJOR FACILITATOR SUPERFAMILY DOMAIN-CONTAINING PROTEIN 1"/>
    <property type="match status" value="1"/>
</dbReference>
<evidence type="ECO:0000313" key="29">
    <source>
        <dbReference type="Proteomes" id="UP000030982"/>
    </source>
</evidence>
<feature type="transmembrane region" description="Helical" evidence="26">
    <location>
        <begin position="340"/>
        <end position="364"/>
    </location>
</feature>
<feature type="transmembrane region" description="Helical" evidence="26">
    <location>
        <begin position="164"/>
        <end position="183"/>
    </location>
</feature>
<comment type="catalytic activity">
    <reaction evidence="11">
        <text>L-alpha-aminoacyl-L-arginine(out) = L-alpha-aminoacyl-L-arginine(in)</text>
        <dbReference type="Rhea" id="RHEA:79367"/>
        <dbReference type="ChEBI" id="CHEBI:229968"/>
    </reaction>
</comment>
<comment type="catalytic activity">
    <reaction evidence="10">
        <text>L-histidyl-glycine(out) = L-histidyl-glycine(in)</text>
        <dbReference type="Rhea" id="RHEA:79395"/>
        <dbReference type="ChEBI" id="CHEBI:229957"/>
    </reaction>
</comment>
<evidence type="ECO:0000256" key="4">
    <source>
        <dbReference type="ARBA" id="ARBA00022448"/>
    </source>
</evidence>
<reference evidence="28 29" key="1">
    <citation type="submission" date="2014-09" db="EMBL/GenBank/DDBJ databases">
        <title>Genome sequence of Sinomonas sp. MUSC 117.</title>
        <authorList>
            <person name="Lee L.-H."/>
        </authorList>
    </citation>
    <scope>NUCLEOTIDE SEQUENCE [LARGE SCALE GENOMIC DNA]</scope>
    <source>
        <strain evidence="28 29">MUSC 117</strain>
    </source>
</reference>
<comment type="catalytic activity">
    <reaction evidence="9">
        <text>L-lysyl-L-alanine(out) = L-lysyl-L-alanine(in)</text>
        <dbReference type="Rhea" id="RHEA:79399"/>
        <dbReference type="ChEBI" id="CHEBI:229954"/>
    </reaction>
</comment>
<evidence type="ECO:0000256" key="16">
    <source>
        <dbReference type="ARBA" id="ARBA00044899"/>
    </source>
</evidence>
<comment type="caution">
    <text evidence="28">The sequence shown here is derived from an EMBL/GenBank/DDBJ whole genome shotgun (WGS) entry which is preliminary data.</text>
</comment>
<evidence type="ECO:0000313" key="28">
    <source>
        <dbReference type="EMBL" id="KHL03095.1"/>
    </source>
</evidence>
<comment type="subcellular location">
    <subcellularLocation>
        <location evidence="2">Cell membrane</location>
        <topology evidence="2">Multi-pass membrane protein</topology>
    </subcellularLocation>
    <subcellularLocation>
        <location evidence="1">Lysosome membrane</location>
        <topology evidence="1">Multi-pass membrane protein</topology>
    </subcellularLocation>
</comment>
<evidence type="ECO:0000256" key="12">
    <source>
        <dbReference type="ARBA" id="ARBA00044884"/>
    </source>
</evidence>
<keyword evidence="29" id="KW-1185">Reference proteome</keyword>
<comment type="catalytic activity">
    <reaction evidence="14">
        <text>L-alpha-aminoacyl-L-lysine(out) = L-alpha-aminoacyl-L-lysine(in)</text>
        <dbReference type="Rhea" id="RHEA:79383"/>
        <dbReference type="ChEBI" id="CHEBI:229966"/>
    </reaction>
</comment>
<evidence type="ECO:0000256" key="26">
    <source>
        <dbReference type="SAM" id="Phobius"/>
    </source>
</evidence>
<evidence type="ECO:0000256" key="8">
    <source>
        <dbReference type="ARBA" id="ARBA00023228"/>
    </source>
</evidence>
<comment type="subunit">
    <text evidence="25">Homodimer. Interacts with lysosomal protein GLMP (via lumenal domain); the interaction starts while both proteins are still in the endoplasmic reticulum and is required for stabilization of MFSD1 in lysosomes but has no direct effect on its targeting to lysosomes or transporter activity.</text>
</comment>
<keyword evidence="6 26" id="KW-1133">Transmembrane helix</keyword>
<evidence type="ECO:0000256" key="9">
    <source>
        <dbReference type="ARBA" id="ARBA00044876"/>
    </source>
</evidence>
<name>A0A0B2AMW7_9MICC</name>
<evidence type="ECO:0000256" key="10">
    <source>
        <dbReference type="ARBA" id="ARBA00044878"/>
    </source>
</evidence>
<dbReference type="Pfam" id="PF07690">
    <property type="entry name" value="MFS_1"/>
    <property type="match status" value="1"/>
</dbReference>
<feature type="transmembrane region" description="Helical" evidence="26">
    <location>
        <begin position="249"/>
        <end position="270"/>
    </location>
</feature>
<comment type="catalytic activity">
    <reaction evidence="18">
        <text>L-arginyl-glycine(out) = L-arginyl-glycine(in)</text>
        <dbReference type="Rhea" id="RHEA:79391"/>
        <dbReference type="ChEBI" id="CHEBI:229955"/>
    </reaction>
</comment>
<dbReference type="InterPro" id="IPR020846">
    <property type="entry name" value="MFS_dom"/>
</dbReference>
<feature type="transmembrane region" description="Helical" evidence="26">
    <location>
        <begin position="104"/>
        <end position="125"/>
    </location>
</feature>
<comment type="catalytic activity">
    <reaction evidence="21">
        <text>L-lysyl-glycine(out) = L-lysyl-glycine(in)</text>
        <dbReference type="Rhea" id="RHEA:79407"/>
        <dbReference type="ChEBI" id="CHEBI:191202"/>
    </reaction>
</comment>
<dbReference type="AlphaFoldDB" id="A0A0B2AMW7"/>
<accession>A0A0B2AMW7</accession>
<dbReference type="InterPro" id="IPR052187">
    <property type="entry name" value="MFSD1"/>
</dbReference>
<dbReference type="Proteomes" id="UP000030982">
    <property type="component" value="Unassembled WGS sequence"/>
</dbReference>
<dbReference type="GO" id="GO:0005886">
    <property type="term" value="C:plasma membrane"/>
    <property type="evidence" value="ECO:0007669"/>
    <property type="project" value="UniProtKB-SubCell"/>
</dbReference>
<evidence type="ECO:0000256" key="25">
    <source>
        <dbReference type="ARBA" id="ARBA00046376"/>
    </source>
</evidence>
<comment type="catalytic activity">
    <reaction evidence="20">
        <text>L-alanyl-L-lysine(out) = L-alanyl-L-lysine(in)</text>
        <dbReference type="Rhea" id="RHEA:79415"/>
        <dbReference type="ChEBI" id="CHEBI:192470"/>
    </reaction>
</comment>
<dbReference type="Gene3D" id="1.20.1250.20">
    <property type="entry name" value="MFS general substrate transporter like domains"/>
    <property type="match status" value="2"/>
</dbReference>
<dbReference type="PANTHER" id="PTHR23512">
    <property type="entry name" value="MAJOR FACILITATOR SUPERFAMILY DOMAIN-CONTAINING PROTEIN 1"/>
    <property type="match status" value="1"/>
</dbReference>
<feature type="transmembrane region" description="Helical" evidence="26">
    <location>
        <begin position="71"/>
        <end position="92"/>
    </location>
</feature>
<dbReference type="RefSeq" id="WP_043123006.1">
    <property type="nucleotide sequence ID" value="NZ_JTDL01000104.1"/>
</dbReference>
<dbReference type="InterPro" id="IPR011701">
    <property type="entry name" value="MFS"/>
</dbReference>
<feature type="transmembrane region" description="Helical" evidence="26">
    <location>
        <begin position="218"/>
        <end position="237"/>
    </location>
</feature>
<comment type="catalytic activity">
    <reaction evidence="15">
        <text>L-aspartyl-L-lysine(out) = L-aspartyl-L-lysine(in)</text>
        <dbReference type="Rhea" id="RHEA:79411"/>
        <dbReference type="ChEBI" id="CHEBI:229953"/>
    </reaction>
</comment>
<evidence type="ECO:0000256" key="11">
    <source>
        <dbReference type="ARBA" id="ARBA00044881"/>
    </source>
</evidence>
<evidence type="ECO:0000256" key="23">
    <source>
        <dbReference type="ARBA" id="ARBA00045018"/>
    </source>
</evidence>
<feature type="transmembrane region" description="Helical" evidence="26">
    <location>
        <begin position="282"/>
        <end position="301"/>
    </location>
</feature>
<evidence type="ECO:0000256" key="17">
    <source>
        <dbReference type="ARBA" id="ARBA00044900"/>
    </source>
</evidence>
<dbReference type="CDD" id="cd06174">
    <property type="entry name" value="MFS"/>
    <property type="match status" value="1"/>
</dbReference>
<keyword evidence="8" id="KW-0458">Lysosome</keyword>
<evidence type="ECO:0000256" key="13">
    <source>
        <dbReference type="ARBA" id="ARBA00044891"/>
    </source>
</evidence>
<dbReference type="STRING" id="1338436.LK10_09930"/>
<evidence type="ECO:0000259" key="27">
    <source>
        <dbReference type="PROSITE" id="PS50850"/>
    </source>
</evidence>
<feature type="transmembrane region" description="Helical" evidence="26">
    <location>
        <begin position="137"/>
        <end position="158"/>
    </location>
</feature>
<proteinExistence type="inferred from homology"/>
<comment type="catalytic activity">
    <reaction evidence="13">
        <text>L-lysyl-L-alpha-amino acid(out) = L-lysyl-L-alpha-amino acid(in)</text>
        <dbReference type="Rhea" id="RHEA:79387"/>
        <dbReference type="ChEBI" id="CHEBI:229965"/>
    </reaction>
</comment>
<feature type="transmembrane region" description="Helical" evidence="26">
    <location>
        <begin position="38"/>
        <end position="59"/>
    </location>
</feature>
<dbReference type="SUPFAM" id="SSF103473">
    <property type="entry name" value="MFS general substrate transporter"/>
    <property type="match status" value="1"/>
</dbReference>
<comment type="catalytic activity">
    <reaction evidence="17">
        <text>L-lysyl-L-lysine(out) = L-lysyl-L-lysine(in)</text>
        <dbReference type="Rhea" id="RHEA:79403"/>
        <dbReference type="ChEBI" id="CHEBI:229956"/>
    </reaction>
</comment>
<comment type="catalytic activity">
    <reaction evidence="12">
        <text>L-alpha-aminoacyl-L-histidine(out) = L-alpha-aminoacyl-L-histidine(in)</text>
        <dbReference type="Rhea" id="RHEA:79375"/>
        <dbReference type="ChEBI" id="CHEBI:229967"/>
    </reaction>
</comment>
<evidence type="ECO:0000256" key="3">
    <source>
        <dbReference type="ARBA" id="ARBA00008335"/>
    </source>
</evidence>
<feature type="transmembrane region" description="Helical" evidence="26">
    <location>
        <begin position="307"/>
        <end position="328"/>
    </location>
</feature>
<evidence type="ECO:0000256" key="22">
    <source>
        <dbReference type="ARBA" id="ARBA00044985"/>
    </source>
</evidence>
<gene>
    <name evidence="28" type="ORF">LK10_09930</name>
</gene>
<evidence type="ECO:0000256" key="14">
    <source>
        <dbReference type="ARBA" id="ARBA00044893"/>
    </source>
</evidence>
<dbReference type="PROSITE" id="PS50850">
    <property type="entry name" value="MFS"/>
    <property type="match status" value="1"/>
</dbReference>
<comment type="catalytic activity">
    <reaction evidence="19">
        <text>L-histidyl-L-alpha-amino acid(out) = L-histidyl-L-alpha-amino acid(in)</text>
        <dbReference type="Rhea" id="RHEA:79379"/>
        <dbReference type="ChEBI" id="CHEBI:229964"/>
    </reaction>
</comment>
<comment type="similarity">
    <text evidence="3">Belongs to the major facilitator superfamily.</text>
</comment>
<evidence type="ECO:0000256" key="19">
    <source>
        <dbReference type="ARBA" id="ARBA00044912"/>
    </source>
</evidence>
<keyword evidence="7 26" id="KW-0472">Membrane</keyword>
<dbReference type="GO" id="GO:0005765">
    <property type="term" value="C:lysosomal membrane"/>
    <property type="evidence" value="ECO:0007669"/>
    <property type="project" value="UniProtKB-SubCell"/>
</dbReference>
<evidence type="ECO:0000256" key="6">
    <source>
        <dbReference type="ARBA" id="ARBA00022989"/>
    </source>
</evidence>
<dbReference type="EMBL" id="JTDL01000104">
    <property type="protein sequence ID" value="KHL03095.1"/>
    <property type="molecule type" value="Genomic_DNA"/>
</dbReference>
<comment type="catalytic activity">
    <reaction evidence="16">
        <text>L-arginyl-L-alpha-amino acid(out) = L-arginyl-L-alpha-amino acid(in)</text>
        <dbReference type="Rhea" id="RHEA:79371"/>
        <dbReference type="ChEBI" id="CHEBI:84315"/>
    </reaction>
</comment>
<keyword evidence="4" id="KW-0813">Transport</keyword>
<dbReference type="InterPro" id="IPR036259">
    <property type="entry name" value="MFS_trans_sf"/>
</dbReference>
<comment type="function">
    <text evidence="24">Lysosomal dipeptide uniporter that selectively exports lysine, arginine or histidine-containing dipeptides with a net positive charge from the lysosome lumen into the cytosol. Could play a role in a specific type of protein O-glycosylation indirectly regulating macrophages migration and tissue invasion. Also essential for liver homeostasis.</text>
</comment>
<organism evidence="28 29">
    <name type="scientific">Sinomonas humi</name>
    <dbReference type="NCBI Taxonomy" id="1338436"/>
    <lineage>
        <taxon>Bacteria</taxon>
        <taxon>Bacillati</taxon>
        <taxon>Actinomycetota</taxon>
        <taxon>Actinomycetes</taxon>
        <taxon>Micrococcales</taxon>
        <taxon>Micrococcaceae</taxon>
        <taxon>Sinomonas</taxon>
    </lineage>
</organism>
<dbReference type="GO" id="GO:0022857">
    <property type="term" value="F:transmembrane transporter activity"/>
    <property type="evidence" value="ECO:0007669"/>
    <property type="project" value="InterPro"/>
</dbReference>
<dbReference type="OrthoDB" id="4332123at2"/>
<evidence type="ECO:0000256" key="2">
    <source>
        <dbReference type="ARBA" id="ARBA00004651"/>
    </source>
</evidence>
<sequence>MNSWRAWMVWGIGVFAYLVAVMQRTSFGVVGLEASARFHVGGAVLSSFTVLQLVVYASLQVPVGMLVDRFGSRIMVATGAVFMGLGQLQIAVADSVVTGIIGRMLVGMGDAMTFVSVLRLVPLWFPAKRSPLLTQLTGMLGMLGQLVSVIPFLALLHASGWTTGFLSLASMSALVVVLVLALLRNAPEGSAPAQQTQPEGTRAVLAAAWRQPGTRLGLWSHFTVQFSGNVFALAWGFPFLVAGEGYSSGSAAGLMSFFVVVALFAGPPVGRFVSRHPLRRSTFVLLITALTALVWAVVLVYPGQAPFWLLVVLVAALAVGGPSSMIGFDFARTFNPSHRLGTATGIVNSGGFVAALITMFLVGWLLDVQHAMGLSPAGLYSLSAFRVALAVQLLVMAFGAVMVLRVRRKVRRQLAANGVHVAPLLVAVRTAWADYRSRRTAEAES</sequence>